<reference evidence="1 3" key="1">
    <citation type="submission" date="2017-08" db="EMBL/GenBank/DDBJ databases">
        <title>Draft Genome Sequence of the Marine Bacterium Oceanimonas baumannii ATCC 700832.</title>
        <authorList>
            <person name="Mcclelland W.D."/>
            <person name="Brennan M.A."/>
            <person name="Trachtenberg A.M."/>
            <person name="Maclea K.S."/>
        </authorList>
    </citation>
    <scope>NUCLEOTIDE SEQUENCE [LARGE SCALE GENOMIC DNA]</scope>
    <source>
        <strain evidence="1 3">ATCC 700832</strain>
    </source>
</reference>
<protein>
    <submittedName>
        <fullName evidence="1">Uncharacterized protein</fullName>
    </submittedName>
</protein>
<comment type="caution">
    <text evidence="1">The sequence shown here is derived from an EMBL/GenBank/DDBJ whole genome shotgun (WGS) entry which is preliminary data.</text>
</comment>
<evidence type="ECO:0000313" key="2">
    <source>
        <dbReference type="EMBL" id="TDW61228.1"/>
    </source>
</evidence>
<evidence type="ECO:0000313" key="1">
    <source>
        <dbReference type="EMBL" id="OYD25564.1"/>
    </source>
</evidence>
<evidence type="ECO:0000313" key="3">
    <source>
        <dbReference type="Proteomes" id="UP000243640"/>
    </source>
</evidence>
<sequence>MPAAQAQSDIWVGVMLYVGRENADKILAGRISGFEQNKVVGGRICDAFGLSGSWRCLDEFTQLDKWYVKVDEPVLNGQPLPEPKDIGEDENAWL</sequence>
<dbReference type="EMBL" id="NQJF01000003">
    <property type="protein sequence ID" value="OYD25564.1"/>
    <property type="molecule type" value="Genomic_DNA"/>
</dbReference>
<dbReference type="Proteomes" id="UP000243640">
    <property type="component" value="Unassembled WGS sequence"/>
</dbReference>
<organism evidence="1 3">
    <name type="scientific">Oceanimonas baumannii</name>
    <dbReference type="NCBI Taxonomy" id="129578"/>
    <lineage>
        <taxon>Bacteria</taxon>
        <taxon>Pseudomonadati</taxon>
        <taxon>Pseudomonadota</taxon>
        <taxon>Gammaproteobacteria</taxon>
        <taxon>Aeromonadales</taxon>
        <taxon>Aeromonadaceae</taxon>
        <taxon>Oceanimonas</taxon>
    </lineage>
</organism>
<proteinExistence type="predicted"/>
<dbReference type="EMBL" id="SODO01000002">
    <property type="protein sequence ID" value="TDW61228.1"/>
    <property type="molecule type" value="Genomic_DNA"/>
</dbReference>
<name>A0A235CMG5_9GAMM</name>
<dbReference type="Proteomes" id="UP000295058">
    <property type="component" value="Unassembled WGS sequence"/>
</dbReference>
<reference evidence="2 4" key="2">
    <citation type="submission" date="2019-03" db="EMBL/GenBank/DDBJ databases">
        <title>Genomic Encyclopedia of Archaeal and Bacterial Type Strains, Phase II (KMG-II): from individual species to whole genera.</title>
        <authorList>
            <person name="Goeker M."/>
        </authorList>
    </citation>
    <scope>NUCLEOTIDE SEQUENCE [LARGE SCALE GENOMIC DNA]</scope>
    <source>
        <strain evidence="2 4">DSM 15594</strain>
    </source>
</reference>
<keyword evidence="4" id="KW-1185">Reference proteome</keyword>
<accession>A0A235CMG5</accession>
<evidence type="ECO:0000313" key="4">
    <source>
        <dbReference type="Proteomes" id="UP000295058"/>
    </source>
</evidence>
<dbReference type="RefSeq" id="WP_094277392.1">
    <property type="nucleotide sequence ID" value="NZ_NQJF01000003.1"/>
</dbReference>
<gene>
    <name evidence="1" type="ORF">B6S09_04965</name>
    <name evidence="2" type="ORF">LY04_00760</name>
</gene>
<dbReference type="AlphaFoldDB" id="A0A235CMG5"/>